<dbReference type="PROSITE" id="PS50404">
    <property type="entry name" value="GST_NTER"/>
    <property type="match status" value="1"/>
</dbReference>
<dbReference type="EMBL" id="ML179868">
    <property type="protein sequence ID" value="THU80803.1"/>
    <property type="molecule type" value="Genomic_DNA"/>
</dbReference>
<proteinExistence type="predicted"/>
<dbReference type="Proteomes" id="UP000297245">
    <property type="component" value="Unassembled WGS sequence"/>
</dbReference>
<dbReference type="InterPro" id="IPR036249">
    <property type="entry name" value="Thioredoxin-like_sf"/>
</dbReference>
<dbReference type="Pfam" id="PF13417">
    <property type="entry name" value="GST_N_3"/>
    <property type="match status" value="1"/>
</dbReference>
<dbReference type="AlphaFoldDB" id="A0A4S8KY33"/>
<dbReference type="Gene3D" id="1.20.1050.10">
    <property type="match status" value="1"/>
</dbReference>
<reference evidence="2 3" key="1">
    <citation type="journal article" date="2019" name="Nat. Ecol. Evol.">
        <title>Megaphylogeny resolves global patterns of mushroom evolution.</title>
        <authorList>
            <person name="Varga T."/>
            <person name="Krizsan K."/>
            <person name="Foldi C."/>
            <person name="Dima B."/>
            <person name="Sanchez-Garcia M."/>
            <person name="Sanchez-Ramirez S."/>
            <person name="Szollosi G.J."/>
            <person name="Szarkandi J.G."/>
            <person name="Papp V."/>
            <person name="Albert L."/>
            <person name="Andreopoulos W."/>
            <person name="Angelini C."/>
            <person name="Antonin V."/>
            <person name="Barry K.W."/>
            <person name="Bougher N.L."/>
            <person name="Buchanan P."/>
            <person name="Buyck B."/>
            <person name="Bense V."/>
            <person name="Catcheside P."/>
            <person name="Chovatia M."/>
            <person name="Cooper J."/>
            <person name="Damon W."/>
            <person name="Desjardin D."/>
            <person name="Finy P."/>
            <person name="Geml J."/>
            <person name="Haridas S."/>
            <person name="Hughes K."/>
            <person name="Justo A."/>
            <person name="Karasinski D."/>
            <person name="Kautmanova I."/>
            <person name="Kiss B."/>
            <person name="Kocsube S."/>
            <person name="Kotiranta H."/>
            <person name="LaButti K.M."/>
            <person name="Lechner B.E."/>
            <person name="Liimatainen K."/>
            <person name="Lipzen A."/>
            <person name="Lukacs Z."/>
            <person name="Mihaltcheva S."/>
            <person name="Morgado L.N."/>
            <person name="Niskanen T."/>
            <person name="Noordeloos M.E."/>
            <person name="Ohm R.A."/>
            <person name="Ortiz-Santana B."/>
            <person name="Ovrebo C."/>
            <person name="Racz N."/>
            <person name="Riley R."/>
            <person name="Savchenko A."/>
            <person name="Shiryaev A."/>
            <person name="Soop K."/>
            <person name="Spirin V."/>
            <person name="Szebenyi C."/>
            <person name="Tomsovsky M."/>
            <person name="Tulloss R.E."/>
            <person name="Uehling J."/>
            <person name="Grigoriev I.V."/>
            <person name="Vagvolgyi C."/>
            <person name="Papp T."/>
            <person name="Martin F.M."/>
            <person name="Miettinen O."/>
            <person name="Hibbett D.S."/>
            <person name="Nagy L.G."/>
        </authorList>
    </citation>
    <scope>NUCLEOTIDE SEQUENCE [LARGE SCALE GENOMIC DNA]</scope>
    <source>
        <strain evidence="2 3">CBS 962.96</strain>
    </source>
</reference>
<sequence length="329" mass="36400">MSPPIVIYRYDMSPYANRLDSVLFLKKIPHQRVTVSPIMPRPEILDPFGLNYRRIPILGIGKDLYCDTNLISAVVERRFPGSADGFGTIFPPKRNGGASDSGIIRAFSRLMVENLFFLCGVMVPWDVLPEAFVNDRSTWMGQKIDASAFIASRGSALSTIKAYLSQLEEQLEKSGGDWLFDTEKPSLADVSVGFLLQWIKSEAPAKPLFESENLPRTLAWFERYEAYLDQLKKSQETPKVISADEATAALAASDFESLDIVGFNKTDAAHLGLSEGDMITVTPVDTGMTCPTTGKLVGFNMEEVVVEVKGNAGVFRAHFPKIGYKLERA</sequence>
<protein>
    <recommendedName>
        <fullName evidence="1">GST N-terminal domain-containing protein</fullName>
    </recommendedName>
</protein>
<organism evidence="2 3">
    <name type="scientific">Dendrothele bispora (strain CBS 962.96)</name>
    <dbReference type="NCBI Taxonomy" id="1314807"/>
    <lineage>
        <taxon>Eukaryota</taxon>
        <taxon>Fungi</taxon>
        <taxon>Dikarya</taxon>
        <taxon>Basidiomycota</taxon>
        <taxon>Agaricomycotina</taxon>
        <taxon>Agaricomycetes</taxon>
        <taxon>Agaricomycetidae</taxon>
        <taxon>Agaricales</taxon>
        <taxon>Agaricales incertae sedis</taxon>
        <taxon>Dendrothele</taxon>
    </lineage>
</organism>
<keyword evidence="3" id="KW-1185">Reference proteome</keyword>
<dbReference type="InterPro" id="IPR004045">
    <property type="entry name" value="Glutathione_S-Trfase_N"/>
</dbReference>
<dbReference type="CDD" id="cd00299">
    <property type="entry name" value="GST_C_family"/>
    <property type="match status" value="1"/>
</dbReference>
<dbReference type="InterPro" id="IPR058268">
    <property type="entry name" value="DUF7962"/>
</dbReference>
<dbReference type="SUPFAM" id="SSF52833">
    <property type="entry name" value="Thioredoxin-like"/>
    <property type="match status" value="1"/>
</dbReference>
<accession>A0A4S8KY33</accession>
<name>A0A4S8KY33_DENBC</name>
<feature type="domain" description="GST N-terminal" evidence="1">
    <location>
        <begin position="3"/>
        <end position="83"/>
    </location>
</feature>
<dbReference type="Pfam" id="PF25907">
    <property type="entry name" value="DUF7962"/>
    <property type="match status" value="1"/>
</dbReference>
<dbReference type="SUPFAM" id="SSF47616">
    <property type="entry name" value="GST C-terminal domain-like"/>
    <property type="match status" value="1"/>
</dbReference>
<dbReference type="InterPro" id="IPR036282">
    <property type="entry name" value="Glutathione-S-Trfase_C_sf"/>
</dbReference>
<evidence type="ECO:0000259" key="1">
    <source>
        <dbReference type="PROSITE" id="PS50404"/>
    </source>
</evidence>
<gene>
    <name evidence="2" type="ORF">K435DRAFT_767813</name>
</gene>
<evidence type="ECO:0000313" key="2">
    <source>
        <dbReference type="EMBL" id="THU80803.1"/>
    </source>
</evidence>
<dbReference type="OrthoDB" id="202840at2759"/>
<dbReference type="Gene3D" id="3.40.30.110">
    <property type="match status" value="1"/>
</dbReference>
<evidence type="ECO:0000313" key="3">
    <source>
        <dbReference type="Proteomes" id="UP000297245"/>
    </source>
</evidence>